<reference evidence="1" key="1">
    <citation type="submission" date="2014-09" db="EMBL/GenBank/DDBJ databases">
        <authorList>
            <person name="Magalhaes I.L.F."/>
            <person name="Oliveira U."/>
            <person name="Santos F.R."/>
            <person name="Vidigal T.H.D.A."/>
            <person name="Brescovit A.D."/>
            <person name="Santos A.J."/>
        </authorList>
    </citation>
    <scope>NUCLEOTIDE SEQUENCE</scope>
    <source>
        <tissue evidence="1">Shoot tissue taken approximately 20 cm above the soil surface</tissue>
    </source>
</reference>
<name>A0A0A8ZPL0_ARUDO</name>
<sequence>MLSNSSTTCSCTVEAHLWYCPHFSPHLKQRPLALR</sequence>
<reference evidence="1" key="2">
    <citation type="journal article" date="2015" name="Data Brief">
        <title>Shoot transcriptome of the giant reed, Arundo donax.</title>
        <authorList>
            <person name="Barrero R.A."/>
            <person name="Guerrero F.D."/>
            <person name="Moolhuijzen P."/>
            <person name="Goolsby J.A."/>
            <person name="Tidwell J."/>
            <person name="Bellgard S.E."/>
            <person name="Bellgard M.I."/>
        </authorList>
    </citation>
    <scope>NUCLEOTIDE SEQUENCE</scope>
    <source>
        <tissue evidence="1">Shoot tissue taken approximately 20 cm above the soil surface</tissue>
    </source>
</reference>
<evidence type="ECO:0000313" key="1">
    <source>
        <dbReference type="EMBL" id="JAD40736.1"/>
    </source>
</evidence>
<dbReference type="AlphaFoldDB" id="A0A0A8ZPL0"/>
<accession>A0A0A8ZPL0</accession>
<dbReference type="EMBL" id="GBRH01257159">
    <property type="protein sequence ID" value="JAD40736.1"/>
    <property type="molecule type" value="Transcribed_RNA"/>
</dbReference>
<proteinExistence type="predicted"/>
<protein>
    <submittedName>
        <fullName evidence="1">Uncharacterized protein</fullName>
    </submittedName>
</protein>
<organism evidence="1">
    <name type="scientific">Arundo donax</name>
    <name type="common">Giant reed</name>
    <name type="synonym">Donax arundinaceus</name>
    <dbReference type="NCBI Taxonomy" id="35708"/>
    <lineage>
        <taxon>Eukaryota</taxon>
        <taxon>Viridiplantae</taxon>
        <taxon>Streptophyta</taxon>
        <taxon>Embryophyta</taxon>
        <taxon>Tracheophyta</taxon>
        <taxon>Spermatophyta</taxon>
        <taxon>Magnoliopsida</taxon>
        <taxon>Liliopsida</taxon>
        <taxon>Poales</taxon>
        <taxon>Poaceae</taxon>
        <taxon>PACMAD clade</taxon>
        <taxon>Arundinoideae</taxon>
        <taxon>Arundineae</taxon>
        <taxon>Arundo</taxon>
    </lineage>
</organism>